<dbReference type="PANTHER" id="PTHR10857">
    <property type="entry name" value="COPINE"/>
    <property type="match status" value="1"/>
</dbReference>
<dbReference type="Proteomes" id="UP000264800">
    <property type="component" value="Unplaced"/>
</dbReference>
<keyword evidence="3" id="KW-1185">Reference proteome</keyword>
<dbReference type="STRING" id="37003.ENSKMAP00000008127"/>
<dbReference type="Ensembl" id="ENSKMAT00000008253.1">
    <property type="protein sequence ID" value="ENSKMAP00000008127.1"/>
    <property type="gene ID" value="ENSKMAG00000006107.1"/>
</dbReference>
<evidence type="ECO:0000313" key="2">
    <source>
        <dbReference type="Ensembl" id="ENSKMAP00000008127.1"/>
    </source>
</evidence>
<dbReference type="PANTHER" id="PTHR10857:SF4">
    <property type="entry name" value="COPINE-4"/>
    <property type="match status" value="1"/>
</dbReference>
<dbReference type="InterPro" id="IPR045052">
    <property type="entry name" value="Copine"/>
</dbReference>
<protein>
    <recommendedName>
        <fullName evidence="1">C2 domain-containing protein</fullName>
    </recommendedName>
</protein>
<dbReference type="GO" id="GO:0071277">
    <property type="term" value="P:cellular response to calcium ion"/>
    <property type="evidence" value="ECO:0007669"/>
    <property type="project" value="TreeGrafter"/>
</dbReference>
<accession>A0A3Q3F3D4</accession>
<name>A0A3Q3F3D4_KRYMA</name>
<organism evidence="2 3">
    <name type="scientific">Kryptolebias marmoratus</name>
    <name type="common">Mangrove killifish</name>
    <name type="synonym">Rivulus marmoratus</name>
    <dbReference type="NCBI Taxonomy" id="37003"/>
    <lineage>
        <taxon>Eukaryota</taxon>
        <taxon>Metazoa</taxon>
        <taxon>Chordata</taxon>
        <taxon>Craniata</taxon>
        <taxon>Vertebrata</taxon>
        <taxon>Euteleostomi</taxon>
        <taxon>Actinopterygii</taxon>
        <taxon>Neopterygii</taxon>
        <taxon>Teleostei</taxon>
        <taxon>Neoteleostei</taxon>
        <taxon>Acanthomorphata</taxon>
        <taxon>Ovalentaria</taxon>
        <taxon>Atherinomorphae</taxon>
        <taxon>Cyprinodontiformes</taxon>
        <taxon>Rivulidae</taxon>
        <taxon>Kryptolebias</taxon>
    </lineage>
</organism>
<dbReference type="PROSITE" id="PS50004">
    <property type="entry name" value="C2"/>
    <property type="match status" value="1"/>
</dbReference>
<reference evidence="2" key="1">
    <citation type="submission" date="2025-08" db="UniProtKB">
        <authorList>
            <consortium name="Ensembl"/>
        </authorList>
    </citation>
    <scope>IDENTIFICATION</scope>
</reference>
<dbReference type="Gene3D" id="2.60.40.150">
    <property type="entry name" value="C2 domain"/>
    <property type="match status" value="1"/>
</dbReference>
<dbReference type="InterPro" id="IPR035892">
    <property type="entry name" value="C2_domain_sf"/>
</dbReference>
<dbReference type="InterPro" id="IPR000008">
    <property type="entry name" value="C2_dom"/>
</dbReference>
<dbReference type="AlphaFoldDB" id="A0A3Q3F3D4"/>
<dbReference type="Pfam" id="PF00168">
    <property type="entry name" value="C2"/>
    <property type="match status" value="1"/>
</dbReference>
<dbReference type="SUPFAM" id="SSF49562">
    <property type="entry name" value="C2 domain (Calcium/lipid-binding domain, CaLB)"/>
    <property type="match status" value="1"/>
</dbReference>
<dbReference type="CDD" id="cd04048">
    <property type="entry name" value="C2A_Copine"/>
    <property type="match status" value="1"/>
</dbReference>
<dbReference type="GO" id="GO:0005544">
    <property type="term" value="F:calcium-dependent phospholipid binding"/>
    <property type="evidence" value="ECO:0007669"/>
    <property type="project" value="InterPro"/>
</dbReference>
<proteinExistence type="predicted"/>
<feature type="domain" description="C2" evidence="1">
    <location>
        <begin position="1"/>
        <end position="94"/>
    </location>
</feature>
<dbReference type="GO" id="GO:0005886">
    <property type="term" value="C:plasma membrane"/>
    <property type="evidence" value="ECO:0007669"/>
    <property type="project" value="TreeGrafter"/>
</dbReference>
<sequence>MFQSCPQFVTLERKLNMEIFLQVDRTEVIRSCVNPTYSKVFTLDFYFEEVQRLRFELYDINSSHNGLKEADFLGSVECTLGQVSHTCTRLLPPHLQSLTNRLFIIILQNLCRARLHDLLGLNKLIHLFSSEVSEPTGGQILRNQICCSSDSSVTTTDTN</sequence>
<evidence type="ECO:0000313" key="3">
    <source>
        <dbReference type="Proteomes" id="UP000264800"/>
    </source>
</evidence>
<evidence type="ECO:0000259" key="1">
    <source>
        <dbReference type="PROSITE" id="PS50004"/>
    </source>
</evidence>
<dbReference type="GeneTree" id="ENSGT00940000155519"/>
<reference evidence="2" key="2">
    <citation type="submission" date="2025-09" db="UniProtKB">
        <authorList>
            <consortium name="Ensembl"/>
        </authorList>
    </citation>
    <scope>IDENTIFICATION</scope>
</reference>